<comment type="caution">
    <text evidence="1">The sequence shown here is derived from an EMBL/GenBank/DDBJ whole genome shotgun (WGS) entry which is preliminary data.</text>
</comment>
<dbReference type="RefSeq" id="WP_117535048.1">
    <property type="nucleotide sequence ID" value="NZ_CP065378.1"/>
</dbReference>
<dbReference type="Proteomes" id="UP000261140">
    <property type="component" value="Unassembled WGS sequence"/>
</dbReference>
<reference evidence="3 4" key="1">
    <citation type="submission" date="2018-08" db="EMBL/GenBank/DDBJ databases">
        <title>A genome reference for cultivated species of the human gut microbiota.</title>
        <authorList>
            <person name="Zou Y."/>
            <person name="Xue W."/>
            <person name="Luo G."/>
        </authorList>
    </citation>
    <scope>NUCLEOTIDE SEQUENCE [LARGE SCALE GENOMIC DNA]</scope>
    <source>
        <strain evidence="1 4">AF36-11AT</strain>
        <strain evidence="2 3">AM42-11AC</strain>
    </source>
</reference>
<dbReference type="EMBL" id="QVEZ01000001">
    <property type="protein sequence ID" value="RGC07318.1"/>
    <property type="molecule type" value="Genomic_DNA"/>
</dbReference>
<evidence type="ECO:0000313" key="2">
    <source>
        <dbReference type="EMBL" id="RGC07318.1"/>
    </source>
</evidence>
<sequence length="87" mass="10392">MLQDAEDYLNGELLRITEEWPSEREHQGESMLMPYLSYSKEHRYFYRIALANRNMLPVQKIFKPLWEKLVLPKCQMAGILQNCIPSF</sequence>
<dbReference type="EMBL" id="QVEQ01000003">
    <property type="protein sequence ID" value="RGB71999.1"/>
    <property type="molecule type" value="Genomic_DNA"/>
</dbReference>
<accession>A0A3E2TBD0</accession>
<evidence type="ECO:0000313" key="3">
    <source>
        <dbReference type="Proteomes" id="UP000261079"/>
    </source>
</evidence>
<name>A0A3E2TBD0_9FIRM</name>
<protein>
    <submittedName>
        <fullName evidence="1">Uncharacterized protein</fullName>
    </submittedName>
</protein>
<proteinExistence type="predicted"/>
<organism evidence="1 4">
    <name type="scientific">Faecalibacterium prausnitzii</name>
    <dbReference type="NCBI Taxonomy" id="853"/>
    <lineage>
        <taxon>Bacteria</taxon>
        <taxon>Bacillati</taxon>
        <taxon>Bacillota</taxon>
        <taxon>Clostridia</taxon>
        <taxon>Eubacteriales</taxon>
        <taxon>Oscillospiraceae</taxon>
        <taxon>Faecalibacterium</taxon>
    </lineage>
</organism>
<evidence type="ECO:0000313" key="1">
    <source>
        <dbReference type="EMBL" id="RGB71999.1"/>
    </source>
</evidence>
<gene>
    <name evidence="2" type="ORF">DW905_01755</name>
    <name evidence="1" type="ORF">DWZ89_05770</name>
</gene>
<dbReference type="Proteomes" id="UP000261079">
    <property type="component" value="Unassembled WGS sequence"/>
</dbReference>
<dbReference type="AlphaFoldDB" id="A0A3E2TBD0"/>
<evidence type="ECO:0000313" key="4">
    <source>
        <dbReference type="Proteomes" id="UP000261140"/>
    </source>
</evidence>